<protein>
    <submittedName>
        <fullName evidence="4">Retrovirus-related pol polyprotein from transposon 17.6</fullName>
    </submittedName>
</protein>
<proteinExistence type="predicted"/>
<keyword evidence="5" id="KW-1185">Reference proteome</keyword>
<evidence type="ECO:0000259" key="3">
    <source>
        <dbReference type="Pfam" id="PF24626"/>
    </source>
</evidence>
<dbReference type="InterPro" id="IPR041577">
    <property type="entry name" value="RT_RNaseH_2"/>
</dbReference>
<dbReference type="Gene3D" id="3.30.70.270">
    <property type="match status" value="1"/>
</dbReference>
<dbReference type="InterPro" id="IPR056924">
    <property type="entry name" value="SH3_Tf2-1"/>
</dbReference>
<dbReference type="Proteomes" id="UP001151760">
    <property type="component" value="Unassembled WGS sequence"/>
</dbReference>
<dbReference type="Pfam" id="PF24626">
    <property type="entry name" value="SH3_Tf2-1"/>
    <property type="match status" value="1"/>
</dbReference>
<dbReference type="SUPFAM" id="SSF56672">
    <property type="entry name" value="DNA/RNA polymerases"/>
    <property type="match status" value="1"/>
</dbReference>
<accession>A0ABQ4ZBX2</accession>
<dbReference type="Gene3D" id="3.10.10.10">
    <property type="entry name" value="HIV Type 1 Reverse Transcriptase, subunit A, domain 1"/>
    <property type="match status" value="1"/>
</dbReference>
<dbReference type="EMBL" id="BQNB010011117">
    <property type="protein sequence ID" value="GJS86348.1"/>
    <property type="molecule type" value="Genomic_DNA"/>
</dbReference>
<feature type="domain" description="Tf2-1-like SH3-like" evidence="3">
    <location>
        <begin position="261"/>
        <end position="314"/>
    </location>
</feature>
<reference evidence="4" key="1">
    <citation type="journal article" date="2022" name="Int. J. Mol. Sci.">
        <title>Draft Genome of Tanacetum Coccineum: Genomic Comparison of Closely Related Tanacetum-Family Plants.</title>
        <authorList>
            <person name="Yamashiro T."/>
            <person name="Shiraishi A."/>
            <person name="Nakayama K."/>
            <person name="Satake H."/>
        </authorList>
    </citation>
    <scope>NUCLEOTIDE SEQUENCE</scope>
</reference>
<dbReference type="PANTHER" id="PTHR35046:SF23">
    <property type="entry name" value="NUCLEOTIDYLTRANSFERASE, RIBONUCLEASE H"/>
    <property type="match status" value="1"/>
</dbReference>
<feature type="domain" description="Reverse transcriptase" evidence="1">
    <location>
        <begin position="36"/>
        <end position="92"/>
    </location>
</feature>
<gene>
    <name evidence="4" type="ORF">Tco_0768984</name>
</gene>
<dbReference type="PANTHER" id="PTHR35046">
    <property type="entry name" value="ZINC KNUCKLE (CCHC-TYPE) FAMILY PROTEIN"/>
    <property type="match status" value="1"/>
</dbReference>
<comment type="caution">
    <text evidence="4">The sequence shown here is derived from an EMBL/GenBank/DDBJ whole genome shotgun (WGS) entry which is preliminary data.</text>
</comment>
<evidence type="ECO:0000259" key="2">
    <source>
        <dbReference type="Pfam" id="PF17919"/>
    </source>
</evidence>
<dbReference type="InterPro" id="IPR043128">
    <property type="entry name" value="Rev_trsase/Diguanyl_cyclase"/>
</dbReference>
<organism evidence="4 5">
    <name type="scientific">Tanacetum coccineum</name>
    <dbReference type="NCBI Taxonomy" id="301880"/>
    <lineage>
        <taxon>Eukaryota</taxon>
        <taxon>Viridiplantae</taxon>
        <taxon>Streptophyta</taxon>
        <taxon>Embryophyta</taxon>
        <taxon>Tracheophyta</taxon>
        <taxon>Spermatophyta</taxon>
        <taxon>Magnoliopsida</taxon>
        <taxon>eudicotyledons</taxon>
        <taxon>Gunneridae</taxon>
        <taxon>Pentapetalae</taxon>
        <taxon>asterids</taxon>
        <taxon>campanulids</taxon>
        <taxon>Asterales</taxon>
        <taxon>Asteraceae</taxon>
        <taxon>Asteroideae</taxon>
        <taxon>Anthemideae</taxon>
        <taxon>Anthemidinae</taxon>
        <taxon>Tanacetum</taxon>
    </lineage>
</organism>
<evidence type="ECO:0000259" key="1">
    <source>
        <dbReference type="Pfam" id="PF00078"/>
    </source>
</evidence>
<dbReference type="InterPro" id="IPR043502">
    <property type="entry name" value="DNA/RNA_pol_sf"/>
</dbReference>
<evidence type="ECO:0000313" key="5">
    <source>
        <dbReference type="Proteomes" id="UP001151760"/>
    </source>
</evidence>
<name>A0ABQ4ZBX2_9ASTR</name>
<reference evidence="4" key="2">
    <citation type="submission" date="2022-01" db="EMBL/GenBank/DDBJ databases">
        <authorList>
            <person name="Yamashiro T."/>
            <person name="Shiraishi A."/>
            <person name="Satake H."/>
            <person name="Nakayama K."/>
        </authorList>
    </citation>
    <scope>NUCLEOTIDE SEQUENCE</scope>
</reference>
<dbReference type="Pfam" id="PF17919">
    <property type="entry name" value="RT_RNaseH_2"/>
    <property type="match status" value="1"/>
</dbReference>
<feature type="domain" description="Reverse transcriptase/retrotransposon-derived protein RNase H-like" evidence="2">
    <location>
        <begin position="152"/>
        <end position="195"/>
    </location>
</feature>
<sequence length="350" mass="39758">MNPREHDELKRHVQELLEKGSIRESMSPCAVPALLVPKKDGSWRMCIDSRAVNKITIKYRFLIPRFDDLIDQLHGATMFSKIDLRSEYHQIRDVIRMDPAKVSAIIDWNTPTNIHEIRSFHGLASFYRRFIHNFSTIISPITECMKGGKFSWSQEAEVAIKLLKSKVTEAPVLILPDFEEVFEVHYDASGVGIALKYINGQHRLKPGHAKWVEFLQAYSFSIRHMAGALNKVADALSRKQALLSTKASPDRGRHGVDWLGKDRFPAGRFSKLQARSDGPFQVLQRINDNAYKIELPGEYNVSGTFNVADLSPYVTDDESGEFEEIETIQQDSGTNLLLAGEYGALEYQKF</sequence>
<evidence type="ECO:0000313" key="4">
    <source>
        <dbReference type="EMBL" id="GJS86348.1"/>
    </source>
</evidence>
<dbReference type="CDD" id="cd01647">
    <property type="entry name" value="RT_LTR"/>
    <property type="match status" value="1"/>
</dbReference>
<dbReference type="Pfam" id="PF00078">
    <property type="entry name" value="RVT_1"/>
    <property type="match status" value="1"/>
</dbReference>
<dbReference type="InterPro" id="IPR000477">
    <property type="entry name" value="RT_dom"/>
</dbReference>